<gene>
    <name evidence="1" type="ORF">FPZ12_011120</name>
</gene>
<evidence type="ECO:0000313" key="2">
    <source>
        <dbReference type="Proteomes" id="UP000319769"/>
    </source>
</evidence>
<organism evidence="1 2">
    <name type="scientific">Amycolatopsis acidicola</name>
    <dbReference type="NCBI Taxonomy" id="2596893"/>
    <lineage>
        <taxon>Bacteria</taxon>
        <taxon>Bacillati</taxon>
        <taxon>Actinomycetota</taxon>
        <taxon>Actinomycetes</taxon>
        <taxon>Pseudonocardiales</taxon>
        <taxon>Pseudonocardiaceae</taxon>
        <taxon>Amycolatopsis</taxon>
    </lineage>
</organism>
<protein>
    <submittedName>
        <fullName evidence="1">Helix-turn-helix domain-containing protein</fullName>
    </submittedName>
</protein>
<dbReference type="AlphaFoldDB" id="A0A5N0VBU3"/>
<sequence length="56" mass="6056">MTANTYSIRAAAWILGVDPDRIARAIRLGTLRATRRNGQLVIPAVALVRLLDRGAA</sequence>
<accession>A0A5N0VBU3</accession>
<proteinExistence type="predicted"/>
<keyword evidence="2" id="KW-1185">Reference proteome</keyword>
<evidence type="ECO:0000313" key="1">
    <source>
        <dbReference type="EMBL" id="KAA9162600.1"/>
    </source>
</evidence>
<dbReference type="RefSeq" id="WP_144747893.1">
    <property type="nucleotide sequence ID" value="NZ_VMNW02000012.1"/>
</dbReference>
<dbReference type="Proteomes" id="UP000319769">
    <property type="component" value="Unassembled WGS sequence"/>
</dbReference>
<dbReference type="OrthoDB" id="3699088at2"/>
<dbReference type="EMBL" id="VMNW02000012">
    <property type="protein sequence ID" value="KAA9162600.1"/>
    <property type="molecule type" value="Genomic_DNA"/>
</dbReference>
<reference evidence="1" key="1">
    <citation type="submission" date="2019-09" db="EMBL/GenBank/DDBJ databases">
        <authorList>
            <person name="Teo W.F.A."/>
            <person name="Duangmal K."/>
        </authorList>
    </citation>
    <scope>NUCLEOTIDE SEQUENCE [LARGE SCALE GENOMIC DNA]</scope>
    <source>
        <strain evidence="1">K81G1</strain>
    </source>
</reference>
<comment type="caution">
    <text evidence="1">The sequence shown here is derived from an EMBL/GenBank/DDBJ whole genome shotgun (WGS) entry which is preliminary data.</text>
</comment>
<name>A0A5N0VBU3_9PSEU</name>